<name>F4LNI8_TREBD</name>
<gene>
    <name evidence="4" type="ordered locus">Trebr_0395</name>
</gene>
<dbReference type="NCBIfam" id="TIGR00254">
    <property type="entry name" value="GGDEF"/>
    <property type="match status" value="1"/>
</dbReference>
<sequence>MRKTDFTQQEAAALLEVLQAENDVARLVDPAERKVYDNIGMNDTGFLCSELWGRSMRCENCTSLRVLHSQQRAFKIEILNNRTYWVTSRFLRIDGKPFVLETANDVTDTLILDSNQQDEFAKLISNYNRQLMTDPLTGLYNRRFLDEIFQPALNYGQENNENINIAVMDIDDFKQVNDTYGHLAGDALLKDIAAFWKQHFFSHKRNEKRMAVRTGGDEMLIIVCGSEFEVFTREIADHYARMHKTCRFSETVRIPFSITIGTASCKELEKPWSWNTLLSLADQRMYDAKMKKKNLPKNGVPEPHGELRAR</sequence>
<dbReference type="GO" id="GO:0005886">
    <property type="term" value="C:plasma membrane"/>
    <property type="evidence" value="ECO:0007669"/>
    <property type="project" value="TreeGrafter"/>
</dbReference>
<dbReference type="GO" id="GO:0043709">
    <property type="term" value="P:cell adhesion involved in single-species biofilm formation"/>
    <property type="evidence" value="ECO:0007669"/>
    <property type="project" value="TreeGrafter"/>
</dbReference>
<dbReference type="KEGG" id="tbe:Trebr_0395"/>
<dbReference type="SUPFAM" id="SSF55073">
    <property type="entry name" value="Nucleotide cyclase"/>
    <property type="match status" value="1"/>
</dbReference>
<dbReference type="Proteomes" id="UP000006546">
    <property type="component" value="Chromosome"/>
</dbReference>
<dbReference type="PANTHER" id="PTHR45138:SF9">
    <property type="entry name" value="DIGUANYLATE CYCLASE DGCM-RELATED"/>
    <property type="match status" value="1"/>
</dbReference>
<evidence type="ECO:0000313" key="4">
    <source>
        <dbReference type="EMBL" id="AEE15842.1"/>
    </source>
</evidence>
<dbReference type="GO" id="GO:0052621">
    <property type="term" value="F:diguanylate cyclase activity"/>
    <property type="evidence" value="ECO:0007669"/>
    <property type="project" value="UniProtKB-EC"/>
</dbReference>
<evidence type="ECO:0000256" key="2">
    <source>
        <dbReference type="ARBA" id="ARBA00034247"/>
    </source>
</evidence>
<dbReference type="SMART" id="SM00267">
    <property type="entry name" value="GGDEF"/>
    <property type="match status" value="1"/>
</dbReference>
<dbReference type="PANTHER" id="PTHR45138">
    <property type="entry name" value="REGULATORY COMPONENTS OF SENSORY TRANSDUCTION SYSTEM"/>
    <property type="match status" value="1"/>
</dbReference>
<dbReference type="InterPro" id="IPR043128">
    <property type="entry name" value="Rev_trsase/Diguanyl_cyclase"/>
</dbReference>
<dbReference type="HOGENOM" id="CLU_000445_11_4_12"/>
<dbReference type="STRING" id="906968.Trebr_0395"/>
<reference evidence="5" key="1">
    <citation type="submission" date="2011-04" db="EMBL/GenBank/DDBJ databases">
        <title>The complete genome of Treponema brennaborense DSM 12168.</title>
        <authorList>
            <person name="Lucas S."/>
            <person name="Han J."/>
            <person name="Lapidus A."/>
            <person name="Bruce D."/>
            <person name="Goodwin L."/>
            <person name="Pitluck S."/>
            <person name="Peters L."/>
            <person name="Kyrpides N."/>
            <person name="Mavromatis K."/>
            <person name="Ivanova N."/>
            <person name="Mikhailova N."/>
            <person name="Pagani I."/>
            <person name="Teshima H."/>
            <person name="Detter J.C."/>
            <person name="Tapia R."/>
            <person name="Han C."/>
            <person name="Land M."/>
            <person name="Hauser L."/>
            <person name="Markowitz V."/>
            <person name="Cheng J.-F."/>
            <person name="Hugenholtz P."/>
            <person name="Woyke T."/>
            <person name="Wu D."/>
            <person name="Gronow S."/>
            <person name="Wellnitz S."/>
            <person name="Brambilla E."/>
            <person name="Klenk H.-P."/>
            <person name="Eisen J.A."/>
        </authorList>
    </citation>
    <scope>NUCLEOTIDE SEQUENCE [LARGE SCALE GENOMIC DNA]</scope>
    <source>
        <strain evidence="5">DSM 12168 / CIP 105900 / DD5/3</strain>
    </source>
</reference>
<organism evidence="4 5">
    <name type="scientific">Treponema brennaborense (strain DSM 12168 / CIP 105900 / DD5/3)</name>
    <dbReference type="NCBI Taxonomy" id="906968"/>
    <lineage>
        <taxon>Bacteria</taxon>
        <taxon>Pseudomonadati</taxon>
        <taxon>Spirochaetota</taxon>
        <taxon>Spirochaetia</taxon>
        <taxon>Spirochaetales</taxon>
        <taxon>Treponemataceae</taxon>
        <taxon>Treponema</taxon>
    </lineage>
</organism>
<protein>
    <recommendedName>
        <fullName evidence="1">diguanylate cyclase</fullName>
        <ecNumber evidence="1">2.7.7.65</ecNumber>
    </recommendedName>
</protein>
<dbReference type="Pfam" id="PF00990">
    <property type="entry name" value="GGDEF"/>
    <property type="match status" value="1"/>
</dbReference>
<evidence type="ECO:0000259" key="3">
    <source>
        <dbReference type="PROSITE" id="PS50887"/>
    </source>
</evidence>
<dbReference type="eggNOG" id="COG2199">
    <property type="taxonomic scope" value="Bacteria"/>
</dbReference>
<dbReference type="PROSITE" id="PS50887">
    <property type="entry name" value="GGDEF"/>
    <property type="match status" value="1"/>
</dbReference>
<dbReference type="EC" id="2.7.7.65" evidence="1"/>
<accession>F4LNI8</accession>
<keyword evidence="5" id="KW-1185">Reference proteome</keyword>
<evidence type="ECO:0000256" key="1">
    <source>
        <dbReference type="ARBA" id="ARBA00012528"/>
    </source>
</evidence>
<dbReference type="GO" id="GO:1902201">
    <property type="term" value="P:negative regulation of bacterial-type flagellum-dependent cell motility"/>
    <property type="evidence" value="ECO:0007669"/>
    <property type="project" value="TreeGrafter"/>
</dbReference>
<dbReference type="InterPro" id="IPR000160">
    <property type="entry name" value="GGDEF_dom"/>
</dbReference>
<dbReference type="EMBL" id="CP002696">
    <property type="protein sequence ID" value="AEE15842.1"/>
    <property type="molecule type" value="Genomic_DNA"/>
</dbReference>
<evidence type="ECO:0000313" key="5">
    <source>
        <dbReference type="Proteomes" id="UP000006546"/>
    </source>
</evidence>
<comment type="catalytic activity">
    <reaction evidence="2">
        <text>2 GTP = 3',3'-c-di-GMP + 2 diphosphate</text>
        <dbReference type="Rhea" id="RHEA:24898"/>
        <dbReference type="ChEBI" id="CHEBI:33019"/>
        <dbReference type="ChEBI" id="CHEBI:37565"/>
        <dbReference type="ChEBI" id="CHEBI:58805"/>
        <dbReference type="EC" id="2.7.7.65"/>
    </reaction>
</comment>
<dbReference type="CDD" id="cd01949">
    <property type="entry name" value="GGDEF"/>
    <property type="match status" value="1"/>
</dbReference>
<dbReference type="Gene3D" id="3.30.70.270">
    <property type="match status" value="1"/>
</dbReference>
<dbReference type="OrthoDB" id="9779586at2"/>
<feature type="domain" description="GGDEF" evidence="3">
    <location>
        <begin position="161"/>
        <end position="301"/>
    </location>
</feature>
<dbReference type="InterPro" id="IPR029787">
    <property type="entry name" value="Nucleotide_cyclase"/>
</dbReference>
<dbReference type="InterPro" id="IPR050469">
    <property type="entry name" value="Diguanylate_Cyclase"/>
</dbReference>
<dbReference type="AlphaFoldDB" id="F4LNI8"/>
<proteinExistence type="predicted"/>
<dbReference type="RefSeq" id="WP_013757561.1">
    <property type="nucleotide sequence ID" value="NC_015500.1"/>
</dbReference>